<dbReference type="Gene3D" id="3.40.1190.20">
    <property type="match status" value="1"/>
</dbReference>
<dbReference type="InterPro" id="IPR011611">
    <property type="entry name" value="PfkB_dom"/>
</dbReference>
<dbReference type="PANTHER" id="PTHR10584">
    <property type="entry name" value="SUGAR KINASE"/>
    <property type="match status" value="1"/>
</dbReference>
<keyword evidence="1" id="KW-0808">Transferase</keyword>
<dbReference type="GO" id="GO:0016301">
    <property type="term" value="F:kinase activity"/>
    <property type="evidence" value="ECO:0007669"/>
    <property type="project" value="UniProtKB-KW"/>
</dbReference>
<evidence type="ECO:0000313" key="4">
    <source>
        <dbReference type="EMBL" id="EFB32035.1"/>
    </source>
</evidence>
<protein>
    <submittedName>
        <fullName evidence="4">Kinase, PfkB family</fullName>
    </submittedName>
</protein>
<evidence type="ECO:0000256" key="1">
    <source>
        <dbReference type="ARBA" id="ARBA00022679"/>
    </source>
</evidence>
<evidence type="ECO:0000259" key="3">
    <source>
        <dbReference type="Pfam" id="PF00294"/>
    </source>
</evidence>
<gene>
    <name evidence="4" type="ORF">HMPREF0971_01784</name>
</gene>
<organism evidence="4 5">
    <name type="scientific">Segatella oris F0302</name>
    <dbReference type="NCBI Taxonomy" id="649760"/>
    <lineage>
        <taxon>Bacteria</taxon>
        <taxon>Pseudomonadati</taxon>
        <taxon>Bacteroidota</taxon>
        <taxon>Bacteroidia</taxon>
        <taxon>Bacteroidales</taxon>
        <taxon>Prevotellaceae</taxon>
        <taxon>Segatella</taxon>
    </lineage>
</organism>
<keyword evidence="2 4" id="KW-0418">Kinase</keyword>
<dbReference type="STRING" id="649760.HMPREF0971_01784"/>
<proteinExistence type="predicted"/>
<dbReference type="Pfam" id="PF00294">
    <property type="entry name" value="PfkB"/>
    <property type="match status" value="1"/>
</dbReference>
<dbReference type="InterPro" id="IPR029056">
    <property type="entry name" value="Ribokinase-like"/>
</dbReference>
<accession>D1QS28</accession>
<reference evidence="4 5" key="1">
    <citation type="submission" date="2009-11" db="EMBL/GenBank/DDBJ databases">
        <authorList>
            <person name="Weinstock G."/>
            <person name="Sodergren E."/>
            <person name="Clifton S."/>
            <person name="Fulton L."/>
            <person name="Fulton B."/>
            <person name="Courtney L."/>
            <person name="Fronick C."/>
            <person name="Harrison M."/>
            <person name="Strong C."/>
            <person name="Farmer C."/>
            <person name="Delahaunty K."/>
            <person name="Markovic C."/>
            <person name="Hall O."/>
            <person name="Minx P."/>
            <person name="Tomlinson C."/>
            <person name="Mitreva M."/>
            <person name="Nelson J."/>
            <person name="Hou S."/>
            <person name="Wollam A."/>
            <person name="Pepin K.H."/>
            <person name="Johnson M."/>
            <person name="Bhonagiri V."/>
            <person name="Nash W.E."/>
            <person name="Warren W."/>
            <person name="Chinwalla A."/>
            <person name="Mardis E.R."/>
            <person name="Wilson R.K."/>
        </authorList>
    </citation>
    <scope>NUCLEOTIDE SEQUENCE [LARGE SCALE GENOMIC DNA]</scope>
    <source>
        <strain evidence="4 5">F0302</strain>
    </source>
</reference>
<dbReference type="AlphaFoldDB" id="D1QS28"/>
<dbReference type="HOGENOM" id="CLU_065902_0_0_10"/>
<dbReference type="PANTHER" id="PTHR10584:SF166">
    <property type="entry name" value="RIBOKINASE"/>
    <property type="match status" value="1"/>
</dbReference>
<sequence length="308" mass="34738">MLKARQRASCYDIFCTFVNTKKNQSRMKDICCIGHITRDKIITPRQTVSMAGGTAFYMAHGINHLPHDIAFQLVTKIGPESREEVDRMRREGIDVLCYDSLHSVYFENRYGTESNRRTQRVLAKADPFTLAEMQPLEAKVFHLGSLLADDFPPEVVRYLSEKGRISIDVQGYLREVRGENVCAVNWKDKEEILSCTDILKLNEHEMEVITNSKDPRTVATQLAALGVKEVVITLGSYGSLIYADKKFYEIPAYEPREVVDATGCGDTYSAGYLYMRSLGAGFEESGKFAAAMCTSKLEHNGPYEGKRK</sequence>
<dbReference type="Proteomes" id="UP000004079">
    <property type="component" value="Unassembled WGS sequence"/>
</dbReference>
<dbReference type="EMBL" id="ACUZ02000031">
    <property type="protein sequence ID" value="EFB32035.1"/>
    <property type="molecule type" value="Genomic_DNA"/>
</dbReference>
<comment type="caution">
    <text evidence="4">The sequence shown here is derived from an EMBL/GenBank/DDBJ whole genome shotgun (WGS) entry which is preliminary data.</text>
</comment>
<dbReference type="SUPFAM" id="SSF53613">
    <property type="entry name" value="Ribokinase-like"/>
    <property type="match status" value="1"/>
</dbReference>
<feature type="domain" description="Carbohydrate kinase PfkB" evidence="3">
    <location>
        <begin position="27"/>
        <end position="300"/>
    </location>
</feature>
<evidence type="ECO:0000313" key="5">
    <source>
        <dbReference type="Proteomes" id="UP000004079"/>
    </source>
</evidence>
<evidence type="ECO:0000256" key="2">
    <source>
        <dbReference type="ARBA" id="ARBA00022777"/>
    </source>
</evidence>
<name>D1QS28_9BACT</name>